<reference evidence="1" key="1">
    <citation type="submission" date="2023-03" db="EMBL/GenBank/DDBJ databases">
        <title>Chromosome-scale reference genome and RAD-based genetic map of yellow starthistle (Centaurea solstitialis) reveal putative structural variation and QTLs associated with invader traits.</title>
        <authorList>
            <person name="Reatini B."/>
            <person name="Cang F.A."/>
            <person name="Jiang Q."/>
            <person name="Mckibben M.T.W."/>
            <person name="Barker M.S."/>
            <person name="Rieseberg L.H."/>
            <person name="Dlugosch K.M."/>
        </authorList>
    </citation>
    <scope>NUCLEOTIDE SEQUENCE</scope>
    <source>
        <strain evidence="1">CAN-66</strain>
        <tissue evidence="1">Leaf</tissue>
    </source>
</reference>
<dbReference type="EMBL" id="JARYMX010000001">
    <property type="protein sequence ID" value="KAJ9568529.1"/>
    <property type="molecule type" value="Genomic_DNA"/>
</dbReference>
<protein>
    <submittedName>
        <fullName evidence="1">Uncharacterized protein</fullName>
    </submittedName>
</protein>
<dbReference type="PANTHER" id="PTHR34206">
    <property type="entry name" value="OS06G0193300 PROTEIN"/>
    <property type="match status" value="1"/>
</dbReference>
<gene>
    <name evidence="1" type="ORF">OSB04_004495</name>
</gene>
<dbReference type="PANTHER" id="PTHR34206:SF1">
    <property type="entry name" value="OS10G0390701 PROTEIN"/>
    <property type="match status" value="1"/>
</dbReference>
<comment type="caution">
    <text evidence="1">The sequence shown here is derived from an EMBL/GenBank/DDBJ whole genome shotgun (WGS) entry which is preliminary data.</text>
</comment>
<keyword evidence="2" id="KW-1185">Reference proteome</keyword>
<evidence type="ECO:0000313" key="1">
    <source>
        <dbReference type="EMBL" id="KAJ9568529.1"/>
    </source>
</evidence>
<proteinExistence type="predicted"/>
<organism evidence="1 2">
    <name type="scientific">Centaurea solstitialis</name>
    <name type="common">yellow star-thistle</name>
    <dbReference type="NCBI Taxonomy" id="347529"/>
    <lineage>
        <taxon>Eukaryota</taxon>
        <taxon>Viridiplantae</taxon>
        <taxon>Streptophyta</taxon>
        <taxon>Embryophyta</taxon>
        <taxon>Tracheophyta</taxon>
        <taxon>Spermatophyta</taxon>
        <taxon>Magnoliopsida</taxon>
        <taxon>eudicotyledons</taxon>
        <taxon>Gunneridae</taxon>
        <taxon>Pentapetalae</taxon>
        <taxon>asterids</taxon>
        <taxon>campanulids</taxon>
        <taxon>Asterales</taxon>
        <taxon>Asteraceae</taxon>
        <taxon>Carduoideae</taxon>
        <taxon>Cardueae</taxon>
        <taxon>Centaureinae</taxon>
        <taxon>Centaurea</taxon>
    </lineage>
</organism>
<name>A0AA38TX43_9ASTR</name>
<evidence type="ECO:0000313" key="2">
    <source>
        <dbReference type="Proteomes" id="UP001172457"/>
    </source>
</evidence>
<dbReference type="AlphaFoldDB" id="A0AA38TX43"/>
<sequence length="115" mass="12776">MAVRMSSIPLVFAHHNSNPTPSSTSQKVIMISTTQKPSSQIKSNIKLQKVFEDNSSGIVCYKDDKGEITCEGYDEGPTLSHHQHDCKFSSYQRDEEAIVDLLKRSLFLVMDGAGN</sequence>
<accession>A0AA38TX43</accession>
<dbReference type="Proteomes" id="UP001172457">
    <property type="component" value="Chromosome 1"/>
</dbReference>